<feature type="domain" description="THAP4-like heme-binding" evidence="3">
    <location>
        <begin position="50"/>
        <end position="203"/>
    </location>
</feature>
<evidence type="ECO:0000313" key="4">
    <source>
        <dbReference type="EMBL" id="SDG47035.1"/>
    </source>
</evidence>
<comment type="domain">
    <text evidence="1">Forms a 10-stranded antiparallel beta-barrel structure able to accommodate a hydrophobic ligand in its interior. In fact, this fold hosts the heme group, which is located in a wide surface cleft.</text>
</comment>
<name>A0A1G7UHK1_PSEOR</name>
<dbReference type="STRING" id="366584.SAMN05216377_11251"/>
<dbReference type="GO" id="GO:0062213">
    <property type="term" value="F:peroxynitrite isomerase activity"/>
    <property type="evidence" value="ECO:0007669"/>
    <property type="project" value="UniProtKB-UniRule"/>
</dbReference>
<protein>
    <recommendedName>
        <fullName evidence="1">Peroxynitrite isomerase</fullName>
        <ecNumber evidence="1">5.99.-.-</ecNumber>
    </recommendedName>
    <alternativeName>
        <fullName evidence="1">Ferric nitrobindin</fullName>
        <shortName evidence="1">Nb(III)</shortName>
    </alternativeName>
</protein>
<dbReference type="GO" id="GO:0046872">
    <property type="term" value="F:metal ion binding"/>
    <property type="evidence" value="ECO:0007669"/>
    <property type="project" value="UniProtKB-KW"/>
</dbReference>
<evidence type="ECO:0000256" key="2">
    <source>
        <dbReference type="SAM" id="MobiDB-lite"/>
    </source>
</evidence>
<keyword evidence="1" id="KW-0479">Metal-binding</keyword>
<dbReference type="Gene3D" id="2.40.128.20">
    <property type="match status" value="1"/>
</dbReference>
<dbReference type="SUPFAM" id="SSF50814">
    <property type="entry name" value="Lipocalins"/>
    <property type="match status" value="1"/>
</dbReference>
<keyword evidence="1" id="KW-0408">Iron</keyword>
<dbReference type="HAMAP" id="MF_01297">
    <property type="entry name" value="nitrobindin"/>
    <property type="match status" value="1"/>
</dbReference>
<keyword evidence="5" id="KW-1185">Reference proteome</keyword>
<dbReference type="GO" id="GO:0020037">
    <property type="term" value="F:heme binding"/>
    <property type="evidence" value="ECO:0007669"/>
    <property type="project" value="UniProtKB-UniRule"/>
</dbReference>
<feature type="region of interest" description="Disordered" evidence="2">
    <location>
        <begin position="1"/>
        <end position="31"/>
    </location>
</feature>
<keyword evidence="1" id="KW-0349">Heme</keyword>
<dbReference type="RefSeq" id="WP_093086437.1">
    <property type="nucleotide sequence ID" value="NZ_FNBE01000012.1"/>
</dbReference>
<feature type="short sequence motif" description="GXWXGXG" evidence="1">
    <location>
        <begin position="58"/>
        <end position="64"/>
    </location>
</feature>
<dbReference type="Pfam" id="PF08768">
    <property type="entry name" value="THAP4_heme-bd"/>
    <property type="match status" value="1"/>
</dbReference>
<comment type="similarity">
    <text evidence="1">Belongs to the nitrobindin family.</text>
</comment>
<evidence type="ECO:0000313" key="5">
    <source>
        <dbReference type="Proteomes" id="UP000198967"/>
    </source>
</evidence>
<comment type="function">
    <text evidence="1">Heme-binding protein able to scavenge peroxynitrite and to protect free L-tyrosine against peroxynitrite-mediated nitration, by acting as a peroxynitrite isomerase that converts peroxynitrite to nitrate. Therefore, this protein likely plays a role in peroxynitrite sensing and in the detoxification of reactive nitrogen and oxygen species (RNS and ROS, respectively). Is able to bind nitric oxide (NO) in vitro, but may act as a sensor of peroxynitrite levels in vivo.</text>
</comment>
<feature type="binding site" evidence="1">
    <location>
        <position position="70"/>
    </location>
    <ligand>
        <name>heme b</name>
        <dbReference type="ChEBI" id="CHEBI:60344"/>
    </ligand>
</feature>
<comment type="cofactor">
    <cofactor evidence="1">
        <name>heme b</name>
        <dbReference type="ChEBI" id="CHEBI:60344"/>
    </cofactor>
    <text evidence="1">Binds 1 heme b group per subunit, that coordinates a highly solvent-exposed Fe(III) atom.</text>
</comment>
<dbReference type="Proteomes" id="UP000198967">
    <property type="component" value="Unassembled WGS sequence"/>
</dbReference>
<feature type="binding site" evidence="1">
    <location>
        <position position="163"/>
    </location>
    <ligand>
        <name>heme b</name>
        <dbReference type="ChEBI" id="CHEBI:60344"/>
    </ligand>
</feature>
<dbReference type="EC" id="5.99.-.-" evidence="1"/>
<dbReference type="OrthoDB" id="4804006at2"/>
<accession>A0A1G7UHK1</accession>
<dbReference type="PANTHER" id="PTHR15854">
    <property type="entry name" value="THAP4 PROTEIN"/>
    <property type="match status" value="1"/>
</dbReference>
<comment type="pathway">
    <text evidence="1">Nitrogen metabolism.</text>
</comment>
<dbReference type="InterPro" id="IPR022939">
    <property type="entry name" value="Nb(III)_bact/plant"/>
</dbReference>
<proteinExistence type="inferred from homology"/>
<evidence type="ECO:0000256" key="1">
    <source>
        <dbReference type="HAMAP-Rule" id="MF_01297"/>
    </source>
</evidence>
<feature type="binding site" description="axial binding residue" evidence="1">
    <location>
        <position position="196"/>
    </location>
    <ligand>
        <name>heme b</name>
        <dbReference type="ChEBI" id="CHEBI:60344"/>
    </ligand>
    <ligandPart>
        <name>Fe</name>
        <dbReference type="ChEBI" id="CHEBI:18248"/>
    </ligandPart>
</feature>
<dbReference type="CDD" id="cd07828">
    <property type="entry name" value="lipocalin_heme-bd-THAP4-like"/>
    <property type="match status" value="1"/>
</dbReference>
<dbReference type="InterPro" id="IPR012674">
    <property type="entry name" value="Calycin"/>
</dbReference>
<gene>
    <name evidence="4" type="ORF">SAMN05216377_11251</name>
</gene>
<keyword evidence="1" id="KW-0413">Isomerase</keyword>
<comment type="catalytic activity">
    <reaction evidence="1">
        <text>peroxynitrite = nitrate</text>
        <dbReference type="Rhea" id="RHEA:63116"/>
        <dbReference type="ChEBI" id="CHEBI:17632"/>
        <dbReference type="ChEBI" id="CHEBI:25941"/>
    </reaction>
</comment>
<dbReference type="EMBL" id="FNBE01000012">
    <property type="protein sequence ID" value="SDG47035.1"/>
    <property type="molecule type" value="Genomic_DNA"/>
</dbReference>
<dbReference type="InterPro" id="IPR045165">
    <property type="entry name" value="Nitrobindin"/>
</dbReference>
<sequence length="206" mass="22740">MTEPDVPTTITGPANAAPDSPQRNRPQWTDLPVEDDTANLRLGPSLHDQCLPLLPLIGVWRGTGEVVYPTIDGPFHFGQQLVFAHDGRPFVSYEARAWLLDEDGGVIRQAARETGFWRPQEDGSLEVLIAHHTGIIEAWYGDKGDLRSWEIATDAVVRTPSAKDVTAAKRLYGLVNQGDLAYVDERAMQGQPMQPHMSALLHRVVG</sequence>
<dbReference type="PANTHER" id="PTHR15854:SF4">
    <property type="entry name" value="PEROXYNITRITE ISOMERASE THAP4"/>
    <property type="match status" value="1"/>
</dbReference>
<evidence type="ECO:0000259" key="3">
    <source>
        <dbReference type="Pfam" id="PF08768"/>
    </source>
</evidence>
<organism evidence="4 5">
    <name type="scientific">Pseudonocardia oroxyli</name>
    <dbReference type="NCBI Taxonomy" id="366584"/>
    <lineage>
        <taxon>Bacteria</taxon>
        <taxon>Bacillati</taxon>
        <taxon>Actinomycetota</taxon>
        <taxon>Actinomycetes</taxon>
        <taxon>Pseudonocardiales</taxon>
        <taxon>Pseudonocardiaceae</taxon>
        <taxon>Pseudonocardia</taxon>
    </lineage>
</organism>
<dbReference type="InterPro" id="IPR014878">
    <property type="entry name" value="THAP4-like_heme-bd"/>
</dbReference>
<dbReference type="AlphaFoldDB" id="A0A1G7UHK1"/>
<reference evidence="4 5" key="1">
    <citation type="submission" date="2016-10" db="EMBL/GenBank/DDBJ databases">
        <authorList>
            <person name="de Groot N.N."/>
        </authorList>
    </citation>
    <scope>NUCLEOTIDE SEQUENCE [LARGE SCALE GENOMIC DNA]</scope>
    <source>
        <strain evidence="4 5">CGMCC 4.3143</strain>
    </source>
</reference>